<feature type="compositionally biased region" description="Basic and acidic residues" evidence="1">
    <location>
        <begin position="399"/>
        <end position="412"/>
    </location>
</feature>
<reference evidence="3" key="1">
    <citation type="submission" date="2025-08" db="UniProtKB">
        <authorList>
            <consortium name="RefSeq"/>
        </authorList>
    </citation>
    <scope>IDENTIFICATION</scope>
    <source>
        <tissue evidence="3">Epidermis and Blubber</tissue>
    </source>
</reference>
<dbReference type="InterPro" id="IPR019188">
    <property type="entry name" value="SNAPC1"/>
</dbReference>
<dbReference type="PANTHER" id="PTHR15131:SF3">
    <property type="entry name" value="SNRNA-ACTIVATING PROTEIN COMPLEX SUBUNIT 1"/>
    <property type="match status" value="1"/>
</dbReference>
<dbReference type="OrthoDB" id="20127at2759"/>
<gene>
    <name evidence="3" type="primary">SNAPC1</name>
</gene>
<dbReference type="GO" id="GO:0043565">
    <property type="term" value="F:sequence-specific DNA binding"/>
    <property type="evidence" value="ECO:0007669"/>
    <property type="project" value="TreeGrafter"/>
</dbReference>
<sequence>MRKGPAPLLSLAPWCLHDDDVKCEPPGETSPKLARRAAGHAPVRAGAQHRSPGPARGPGLGPRARRQERRVWLLRRAPAYVWERMWRHRPARPWDARARERTEGAAGARGPRAALCLLGRMRNLEKNTFTKEALALAWRYFLPPYTFQIRVCALYLLYGLYNTQLCEPKQKIRVAVKDWDEILKFQQDLINAQHFDAAYIFRKLRLDRAFHFTAMPTLLSYRMKKKNQRAEVTEDFKDPNDHVMKLITSDVLEEMLNVHDHYQRMKHIISADRSNPDKALSLIKDDFFDNIKNIVLEHQQWHKDRKNLSLKSTAKDGEERSEGNSQQSERSERAESLAKIKSKAFSVFVQASKSRRHRQIKLDSSDSDSASSQGQTKATRKRRNKETLKPAGRKMSSRNRGDMQNVHKEDKSLSLSMPVITEEEEEDESFSETEFTAPKRRRKHRTKSLV</sequence>
<dbReference type="Proteomes" id="UP000694857">
    <property type="component" value="Chromosome 2"/>
</dbReference>
<dbReference type="RefSeq" id="XP_036700308.1">
    <property type="nucleotide sequence ID" value="XM_036844413.1"/>
</dbReference>
<feature type="region of interest" description="Disordered" evidence="1">
    <location>
        <begin position="25"/>
        <end position="64"/>
    </location>
</feature>
<feature type="region of interest" description="Disordered" evidence="1">
    <location>
        <begin position="355"/>
        <end position="450"/>
    </location>
</feature>
<keyword evidence="2" id="KW-1185">Reference proteome</keyword>
<dbReference type="GO" id="GO:0042795">
    <property type="term" value="P:snRNA transcription by RNA polymerase II"/>
    <property type="evidence" value="ECO:0007669"/>
    <property type="project" value="TreeGrafter"/>
</dbReference>
<proteinExistence type="predicted"/>
<evidence type="ECO:0000313" key="2">
    <source>
        <dbReference type="Proteomes" id="UP000694857"/>
    </source>
</evidence>
<name>A0A8B8WSP5_BALMU</name>
<dbReference type="AlphaFoldDB" id="A0A8B8WSP5"/>
<accession>A0A8B8WSP5</accession>
<dbReference type="PANTHER" id="PTHR15131">
    <property type="entry name" value="SMALL NUCLEAR RNA ACTIVATING COMPLEX, POLYPEPTIDE 1"/>
    <property type="match status" value="1"/>
</dbReference>
<feature type="compositionally biased region" description="Basic residues" evidence="1">
    <location>
        <begin position="438"/>
        <end position="450"/>
    </location>
</feature>
<dbReference type="Pfam" id="PF09808">
    <property type="entry name" value="SNAPC1"/>
    <property type="match status" value="1"/>
</dbReference>
<dbReference type="GO" id="GO:0042796">
    <property type="term" value="P:snRNA transcription by RNA polymerase III"/>
    <property type="evidence" value="ECO:0007669"/>
    <property type="project" value="TreeGrafter"/>
</dbReference>
<organism evidence="2 3">
    <name type="scientific">Balaenoptera musculus</name>
    <name type="common">Blue whale</name>
    <dbReference type="NCBI Taxonomy" id="9771"/>
    <lineage>
        <taxon>Eukaryota</taxon>
        <taxon>Metazoa</taxon>
        <taxon>Chordata</taxon>
        <taxon>Craniata</taxon>
        <taxon>Vertebrata</taxon>
        <taxon>Euteleostomi</taxon>
        <taxon>Mammalia</taxon>
        <taxon>Eutheria</taxon>
        <taxon>Laurasiatheria</taxon>
        <taxon>Artiodactyla</taxon>
        <taxon>Whippomorpha</taxon>
        <taxon>Cetacea</taxon>
        <taxon>Mysticeti</taxon>
        <taxon>Balaenopteridae</taxon>
        <taxon>Balaenoptera</taxon>
    </lineage>
</organism>
<protein>
    <submittedName>
        <fullName evidence="3">snRNA-activating protein complex subunit 1 isoform X1</fullName>
    </submittedName>
</protein>
<feature type="compositionally biased region" description="Acidic residues" evidence="1">
    <location>
        <begin position="421"/>
        <end position="431"/>
    </location>
</feature>
<dbReference type="GO" id="GO:0019185">
    <property type="term" value="C:snRNA-activating protein complex"/>
    <property type="evidence" value="ECO:0007669"/>
    <property type="project" value="TreeGrafter"/>
</dbReference>
<evidence type="ECO:0000256" key="1">
    <source>
        <dbReference type="SAM" id="MobiDB-lite"/>
    </source>
</evidence>
<dbReference type="GeneID" id="118890945"/>
<dbReference type="KEGG" id="bmus:118890945"/>
<feature type="region of interest" description="Disordered" evidence="1">
    <location>
        <begin position="302"/>
        <end position="336"/>
    </location>
</feature>
<dbReference type="CTD" id="6617"/>
<evidence type="ECO:0000313" key="3">
    <source>
        <dbReference type="RefSeq" id="XP_036700308.1"/>
    </source>
</evidence>
<feature type="compositionally biased region" description="Basic and acidic residues" evidence="1">
    <location>
        <begin position="313"/>
        <end position="322"/>
    </location>
</feature>